<reference evidence="2" key="1">
    <citation type="journal article" date="2019" name="bioRxiv">
        <title>The Genome of the Zebra Mussel, Dreissena polymorpha: A Resource for Invasive Species Research.</title>
        <authorList>
            <person name="McCartney M.A."/>
            <person name="Auch B."/>
            <person name="Kono T."/>
            <person name="Mallez S."/>
            <person name="Zhang Y."/>
            <person name="Obille A."/>
            <person name="Becker A."/>
            <person name="Abrahante J.E."/>
            <person name="Garbe J."/>
            <person name="Badalamenti J.P."/>
            <person name="Herman A."/>
            <person name="Mangelson H."/>
            <person name="Liachko I."/>
            <person name="Sullivan S."/>
            <person name="Sone E.D."/>
            <person name="Koren S."/>
            <person name="Silverstein K.A.T."/>
            <person name="Beckman K.B."/>
            <person name="Gohl D.M."/>
        </authorList>
    </citation>
    <scope>NUCLEOTIDE SEQUENCE</scope>
    <source>
        <strain evidence="2">Duluth1</strain>
        <tissue evidence="2">Whole animal</tissue>
    </source>
</reference>
<name>A0A9D4MJM4_DREPO</name>
<feature type="region of interest" description="Disordered" evidence="1">
    <location>
        <begin position="52"/>
        <end position="82"/>
    </location>
</feature>
<comment type="caution">
    <text evidence="2">The sequence shown here is derived from an EMBL/GenBank/DDBJ whole genome shotgun (WGS) entry which is preliminary data.</text>
</comment>
<keyword evidence="3" id="KW-1185">Reference proteome</keyword>
<gene>
    <name evidence="2" type="ORF">DPMN_001096</name>
</gene>
<dbReference type="AlphaFoldDB" id="A0A9D4MJM4"/>
<sequence length="82" mass="8714">MFSFEGTSAGGSANPASRHLRAGRTLFCWDCCLPQDAAVSSTAVYRRELTGPDLPEVPSEEGLEQWDSGITRVGETRGGPGL</sequence>
<accession>A0A9D4MJM4</accession>
<organism evidence="2 3">
    <name type="scientific">Dreissena polymorpha</name>
    <name type="common">Zebra mussel</name>
    <name type="synonym">Mytilus polymorpha</name>
    <dbReference type="NCBI Taxonomy" id="45954"/>
    <lineage>
        <taxon>Eukaryota</taxon>
        <taxon>Metazoa</taxon>
        <taxon>Spiralia</taxon>
        <taxon>Lophotrochozoa</taxon>
        <taxon>Mollusca</taxon>
        <taxon>Bivalvia</taxon>
        <taxon>Autobranchia</taxon>
        <taxon>Heteroconchia</taxon>
        <taxon>Euheterodonta</taxon>
        <taxon>Imparidentia</taxon>
        <taxon>Neoheterodontei</taxon>
        <taxon>Myida</taxon>
        <taxon>Dreissenoidea</taxon>
        <taxon>Dreissenidae</taxon>
        <taxon>Dreissena</taxon>
    </lineage>
</organism>
<reference evidence="2" key="2">
    <citation type="submission" date="2020-11" db="EMBL/GenBank/DDBJ databases">
        <authorList>
            <person name="McCartney M.A."/>
            <person name="Auch B."/>
            <person name="Kono T."/>
            <person name="Mallez S."/>
            <person name="Becker A."/>
            <person name="Gohl D.M."/>
            <person name="Silverstein K.A.T."/>
            <person name="Koren S."/>
            <person name="Bechman K.B."/>
            <person name="Herman A."/>
            <person name="Abrahante J.E."/>
            <person name="Garbe J."/>
        </authorList>
    </citation>
    <scope>NUCLEOTIDE SEQUENCE</scope>
    <source>
        <strain evidence="2">Duluth1</strain>
        <tissue evidence="2">Whole animal</tissue>
    </source>
</reference>
<evidence type="ECO:0000256" key="1">
    <source>
        <dbReference type="SAM" id="MobiDB-lite"/>
    </source>
</evidence>
<proteinExistence type="predicted"/>
<protein>
    <submittedName>
        <fullName evidence="2">Uncharacterized protein</fullName>
    </submittedName>
</protein>
<evidence type="ECO:0000313" key="2">
    <source>
        <dbReference type="EMBL" id="KAH3877234.1"/>
    </source>
</evidence>
<evidence type="ECO:0000313" key="3">
    <source>
        <dbReference type="Proteomes" id="UP000828390"/>
    </source>
</evidence>
<dbReference type="Proteomes" id="UP000828390">
    <property type="component" value="Unassembled WGS sequence"/>
</dbReference>
<dbReference type="EMBL" id="JAIWYP010000001">
    <property type="protein sequence ID" value="KAH3877234.1"/>
    <property type="molecule type" value="Genomic_DNA"/>
</dbReference>